<feature type="domain" description="Methyltransferase type 11" evidence="4">
    <location>
        <begin position="46"/>
        <end position="137"/>
    </location>
</feature>
<dbReference type="AlphaFoldDB" id="A0A2R5EPS7"/>
<proteinExistence type="inferred from homology"/>
<keyword evidence="2 5" id="KW-0489">Methyltransferase</keyword>
<dbReference type="RefSeq" id="WP_108993593.1">
    <property type="nucleotide sequence ID" value="NZ_BDQX01000171.1"/>
</dbReference>
<keyword evidence="3 5" id="KW-0808">Transferase</keyword>
<dbReference type="EMBL" id="BDQX01000171">
    <property type="protein sequence ID" value="GBG08700.1"/>
    <property type="molecule type" value="Genomic_DNA"/>
</dbReference>
<evidence type="ECO:0000259" key="4">
    <source>
        <dbReference type="Pfam" id="PF08241"/>
    </source>
</evidence>
<dbReference type="Gene3D" id="3.40.50.150">
    <property type="entry name" value="Vaccinia Virus protein VP39"/>
    <property type="match status" value="1"/>
</dbReference>
<dbReference type="CDD" id="cd02440">
    <property type="entry name" value="AdoMet_MTases"/>
    <property type="match status" value="1"/>
</dbReference>
<evidence type="ECO:0000256" key="3">
    <source>
        <dbReference type="ARBA" id="ARBA00022679"/>
    </source>
</evidence>
<dbReference type="PANTHER" id="PTHR44942:SF4">
    <property type="entry name" value="METHYLTRANSFERASE TYPE 11 DOMAIN-CONTAINING PROTEIN"/>
    <property type="match status" value="1"/>
</dbReference>
<gene>
    <name evidence="5" type="ORF">PAT3040_03293</name>
</gene>
<comment type="similarity">
    <text evidence="1">Belongs to the methyltransferase superfamily.</text>
</comment>
<dbReference type="Pfam" id="PF08241">
    <property type="entry name" value="Methyltransf_11"/>
    <property type="match status" value="1"/>
</dbReference>
<organism evidence="5 6">
    <name type="scientific">Paenibacillus agaridevorans</name>
    <dbReference type="NCBI Taxonomy" id="171404"/>
    <lineage>
        <taxon>Bacteria</taxon>
        <taxon>Bacillati</taxon>
        <taxon>Bacillota</taxon>
        <taxon>Bacilli</taxon>
        <taxon>Bacillales</taxon>
        <taxon>Paenibacillaceae</taxon>
        <taxon>Paenibacillus</taxon>
    </lineage>
</organism>
<dbReference type="Proteomes" id="UP000245202">
    <property type="component" value="Unassembled WGS sequence"/>
</dbReference>
<comment type="caution">
    <text evidence="5">The sequence shown here is derived from an EMBL/GenBank/DDBJ whole genome shotgun (WGS) entry which is preliminary data.</text>
</comment>
<evidence type="ECO:0000313" key="6">
    <source>
        <dbReference type="Proteomes" id="UP000245202"/>
    </source>
</evidence>
<dbReference type="InterPro" id="IPR029063">
    <property type="entry name" value="SAM-dependent_MTases_sf"/>
</dbReference>
<evidence type="ECO:0000256" key="2">
    <source>
        <dbReference type="ARBA" id="ARBA00022603"/>
    </source>
</evidence>
<dbReference type="InterPro" id="IPR013216">
    <property type="entry name" value="Methyltransf_11"/>
</dbReference>
<dbReference type="SUPFAM" id="SSF53335">
    <property type="entry name" value="S-adenosyl-L-methionine-dependent methyltransferases"/>
    <property type="match status" value="1"/>
</dbReference>
<dbReference type="GO" id="GO:0008757">
    <property type="term" value="F:S-adenosylmethionine-dependent methyltransferase activity"/>
    <property type="evidence" value="ECO:0007669"/>
    <property type="project" value="InterPro"/>
</dbReference>
<name>A0A2R5EPS7_9BACL</name>
<evidence type="ECO:0000313" key="5">
    <source>
        <dbReference type="EMBL" id="GBG08700.1"/>
    </source>
</evidence>
<dbReference type="GO" id="GO:0032259">
    <property type="term" value="P:methylation"/>
    <property type="evidence" value="ECO:0007669"/>
    <property type="project" value="UniProtKB-KW"/>
</dbReference>
<keyword evidence="6" id="KW-1185">Reference proteome</keyword>
<evidence type="ECO:0000256" key="1">
    <source>
        <dbReference type="ARBA" id="ARBA00008361"/>
    </source>
</evidence>
<sequence length="254" mass="28501">MSSLNSKERFTERVDSYVKYRPSYPAAALDFLYSKVGFSKESIIADVGAGTGIFSGLLLDRGSRVVAIEPNEAMRGAAEKRHADNSRYTSVAASAEVTELEDESVDYIVCAQSFHWFDRAAAREEFRRILKPDGQVALIWNSRRTKGTPFLDQFEQLLLDYGTDYEKVAHKYITPATIASFFRDGGPALDVFASEQRLDAEGVKGRLLSSSYCPLPGHPNYEPMMEKLASIFEANQEKGFVTIVYDTELYWGRV</sequence>
<protein>
    <submittedName>
        <fullName evidence="5">SAM-dependent methyltransferase</fullName>
    </submittedName>
</protein>
<dbReference type="PANTHER" id="PTHR44942">
    <property type="entry name" value="METHYLTRANSF_11 DOMAIN-CONTAINING PROTEIN"/>
    <property type="match status" value="1"/>
</dbReference>
<reference evidence="5 6" key="1">
    <citation type="submission" date="2017-08" db="EMBL/GenBank/DDBJ databases">
        <title>Substantial Increase in Enzyme Production by Combined Drug-Resistance Mutations in Paenibacillus agaridevorans.</title>
        <authorList>
            <person name="Tanaka Y."/>
            <person name="Funane K."/>
            <person name="Hosaka T."/>
            <person name="Shiwa Y."/>
            <person name="Fujita N."/>
            <person name="Miyazaki T."/>
            <person name="Yoshikawa H."/>
            <person name="Murakami K."/>
            <person name="Kasahara K."/>
            <person name="Inaoka T."/>
            <person name="Hiraga Y."/>
            <person name="Ochi K."/>
        </authorList>
    </citation>
    <scope>NUCLEOTIDE SEQUENCE [LARGE SCALE GENOMIC DNA]</scope>
    <source>
        <strain evidence="5 6">T-3040</strain>
    </source>
</reference>
<accession>A0A2R5EPS7</accession>
<dbReference type="InterPro" id="IPR051052">
    <property type="entry name" value="Diverse_substrate_MTase"/>
</dbReference>